<gene>
    <name evidence="2" type="ORF">HGM15179_019386</name>
</gene>
<proteinExistence type="predicted"/>
<evidence type="ECO:0000313" key="2">
    <source>
        <dbReference type="EMBL" id="TRZ07720.1"/>
    </source>
</evidence>
<dbReference type="Gene3D" id="2.40.70.10">
    <property type="entry name" value="Acid Proteases"/>
    <property type="match status" value="1"/>
</dbReference>
<dbReference type="OrthoDB" id="9950135at2759"/>
<dbReference type="Proteomes" id="UP000796761">
    <property type="component" value="Unassembled WGS sequence"/>
</dbReference>
<dbReference type="PANTHER" id="PTHR33064">
    <property type="entry name" value="POL PROTEIN"/>
    <property type="match status" value="1"/>
</dbReference>
<dbReference type="InterPro" id="IPR036397">
    <property type="entry name" value="RNaseH_sf"/>
</dbReference>
<dbReference type="InterPro" id="IPR051320">
    <property type="entry name" value="Viral_Replic_Matur_Polypro"/>
</dbReference>
<organism evidence="2 3">
    <name type="scientific">Zosterops borbonicus</name>
    <dbReference type="NCBI Taxonomy" id="364589"/>
    <lineage>
        <taxon>Eukaryota</taxon>
        <taxon>Metazoa</taxon>
        <taxon>Chordata</taxon>
        <taxon>Craniata</taxon>
        <taxon>Vertebrata</taxon>
        <taxon>Euteleostomi</taxon>
        <taxon>Archelosauria</taxon>
        <taxon>Archosauria</taxon>
        <taxon>Dinosauria</taxon>
        <taxon>Saurischia</taxon>
        <taxon>Theropoda</taxon>
        <taxon>Coelurosauria</taxon>
        <taxon>Aves</taxon>
        <taxon>Neognathae</taxon>
        <taxon>Neoaves</taxon>
        <taxon>Telluraves</taxon>
        <taxon>Australaves</taxon>
        <taxon>Passeriformes</taxon>
        <taxon>Sylvioidea</taxon>
        <taxon>Zosteropidae</taxon>
        <taxon>Zosterops</taxon>
    </lineage>
</organism>
<dbReference type="GO" id="GO:0006259">
    <property type="term" value="P:DNA metabolic process"/>
    <property type="evidence" value="ECO:0007669"/>
    <property type="project" value="UniProtKB-ARBA"/>
</dbReference>
<accession>A0A8K1FY69</accession>
<dbReference type="EMBL" id="SWJQ01001650">
    <property type="protein sequence ID" value="TRZ07720.1"/>
    <property type="molecule type" value="Genomic_DNA"/>
</dbReference>
<dbReference type="Gene3D" id="3.30.420.10">
    <property type="entry name" value="Ribonuclease H-like superfamily/Ribonuclease H"/>
    <property type="match status" value="1"/>
</dbReference>
<dbReference type="InterPro" id="IPR041577">
    <property type="entry name" value="RT_RNaseH_2"/>
</dbReference>
<dbReference type="Pfam" id="PF17919">
    <property type="entry name" value="RT_RNaseH_2"/>
    <property type="match status" value="1"/>
</dbReference>
<evidence type="ECO:0000313" key="3">
    <source>
        <dbReference type="Proteomes" id="UP000796761"/>
    </source>
</evidence>
<dbReference type="PANTHER" id="PTHR33064:SF36">
    <property type="entry name" value="CCHC-TYPE DOMAIN-CONTAINING PROTEIN"/>
    <property type="match status" value="1"/>
</dbReference>
<dbReference type="SUPFAM" id="SSF56672">
    <property type="entry name" value="DNA/RNA polymerases"/>
    <property type="match status" value="1"/>
</dbReference>
<dbReference type="Gene3D" id="3.10.20.370">
    <property type="match status" value="1"/>
</dbReference>
<dbReference type="InterPro" id="IPR021109">
    <property type="entry name" value="Peptidase_aspartic_dom_sf"/>
</dbReference>
<feature type="domain" description="Reverse transcriptase/retrotransposon-derived protein RNase H-like" evidence="1">
    <location>
        <begin position="65"/>
        <end position="157"/>
    </location>
</feature>
<protein>
    <recommendedName>
        <fullName evidence="1">Reverse transcriptase/retrotransposon-derived protein RNase H-like domain-containing protein</fullName>
    </recommendedName>
</protein>
<evidence type="ECO:0000259" key="1">
    <source>
        <dbReference type="Pfam" id="PF17919"/>
    </source>
</evidence>
<comment type="caution">
    <text evidence="2">The sequence shown here is derived from an EMBL/GenBank/DDBJ whole genome shotgun (WGS) entry which is preliminary data.</text>
</comment>
<keyword evidence="3" id="KW-1185">Reference proteome</keyword>
<dbReference type="InterPro" id="IPR043502">
    <property type="entry name" value="DNA/RNA_pol_sf"/>
</dbReference>
<reference evidence="2" key="1">
    <citation type="submission" date="2019-04" db="EMBL/GenBank/DDBJ databases">
        <title>Genome assembly of Zosterops borbonicus 15179.</title>
        <authorList>
            <person name="Leroy T."/>
            <person name="Anselmetti Y."/>
            <person name="Tilak M.-K."/>
            <person name="Nabholz B."/>
        </authorList>
    </citation>
    <scope>NUCLEOTIDE SEQUENCE</scope>
    <source>
        <strain evidence="2">HGM_15179</strain>
        <tissue evidence="2">Muscle</tissue>
    </source>
</reference>
<sequence>MMVIGVKGDPFKVPVIKNVEIESETRICLGNMLLVEEADYSLLGSNLMIAFGVNLIVQESQLVDEEGFKELKETLIAAPVLSLPNVKRQFQLFVDVNNHTAHGVLTQDWAGTKKPVGYVSKLLDPVSRGWSTCLQGIVAVALLVEEAKKVTFGAPLVVYTPHNVRSILQQKADKWLTDARLLKYEAILIHSHDLELWTTAAQNPAQFLFGEALEEPTHNCAEVVELQTKIRLDLEEEELEEGEKWFVDGSARVIEGKRKTGYAIVDDTAIRTVEKGWMHVSRVKKIERQEETPEWKVTSSPGDLKIKLH</sequence>
<dbReference type="GO" id="GO:0003676">
    <property type="term" value="F:nucleic acid binding"/>
    <property type="evidence" value="ECO:0007669"/>
    <property type="project" value="InterPro"/>
</dbReference>
<name>A0A8K1FY69_9PASS</name>
<dbReference type="AlphaFoldDB" id="A0A8K1FY69"/>